<dbReference type="PIRSF" id="PIRSF015582">
    <property type="entry name" value="Cit_lyase_B"/>
    <property type="match status" value="1"/>
</dbReference>
<dbReference type="RefSeq" id="WP_167668949.1">
    <property type="nucleotide sequence ID" value="NZ_JACCEW010000004.1"/>
</dbReference>
<comment type="caution">
    <text evidence="7">The sequence shown here is derived from an EMBL/GenBank/DDBJ whole genome shotgun (WGS) entry which is preliminary data.</text>
</comment>
<keyword evidence="2 5" id="KW-0479">Metal-binding</keyword>
<dbReference type="Proteomes" id="UP000580517">
    <property type="component" value="Unassembled WGS sequence"/>
</dbReference>
<feature type="binding site" evidence="5">
    <location>
        <position position="161"/>
    </location>
    <ligand>
        <name>Mg(2+)</name>
        <dbReference type="ChEBI" id="CHEBI:18420"/>
    </ligand>
</feature>
<evidence type="ECO:0000313" key="7">
    <source>
        <dbReference type="EMBL" id="NYT38175.1"/>
    </source>
</evidence>
<dbReference type="GO" id="GO:0000287">
    <property type="term" value="F:magnesium ion binding"/>
    <property type="evidence" value="ECO:0007669"/>
    <property type="project" value="TreeGrafter"/>
</dbReference>
<evidence type="ECO:0000256" key="4">
    <source>
        <dbReference type="PIRSR" id="PIRSR015582-1"/>
    </source>
</evidence>
<sequence length="295" mass="32520">MTLAPEYWRSLLFVPANNPRFIDKAKSVEADAIQLDLEDSVYHTDKDKEDARACIATAAKSLRLAGKTVSVRINQPLDLAVRDIEAAVCEDVSVLALPKIAAAAHVKLIEALVEKCEIKVGMAVGTIQFIVAVETLSAFYQLRSIASSSARIMGLMLGSEDFAWECGCEPSEEVMRGLKQQMIVAAREAGVRPLGYIGSLSNFRNLEEFESMVRRSRAFGFDGATCIHPAQVPIVNRVFGIEEDEFAHAKKVMDNADIARREGKAAFSVDGKMVDKPIIDRAERVLLRARLYRTS</sequence>
<proteinExistence type="predicted"/>
<dbReference type="InterPro" id="IPR011206">
    <property type="entry name" value="Citrate_lyase_beta/mcl1/mcl2"/>
</dbReference>
<feature type="binding site" evidence="5">
    <location>
        <position position="134"/>
    </location>
    <ligand>
        <name>Mg(2+)</name>
        <dbReference type="ChEBI" id="CHEBI:18420"/>
    </ligand>
</feature>
<evidence type="ECO:0000256" key="3">
    <source>
        <dbReference type="ARBA" id="ARBA00022842"/>
    </source>
</evidence>
<dbReference type="InterPro" id="IPR005000">
    <property type="entry name" value="Aldolase/citrate-lyase_domain"/>
</dbReference>
<dbReference type="EMBL" id="JACCEW010000004">
    <property type="protein sequence ID" value="NYT38175.1"/>
    <property type="molecule type" value="Genomic_DNA"/>
</dbReference>
<protein>
    <submittedName>
        <fullName evidence="7">CoA ester lyase</fullName>
    </submittedName>
</protein>
<reference evidence="7 8" key="1">
    <citation type="submission" date="2020-07" db="EMBL/GenBank/DDBJ databases">
        <title>Taxonomic revisions and descriptions of new bacterial species based on genomic comparisons in the high-G+C-content subgroup of the family Alcaligenaceae.</title>
        <authorList>
            <person name="Szabo A."/>
            <person name="Felfoldi T."/>
        </authorList>
    </citation>
    <scope>NUCLEOTIDE SEQUENCE [LARGE SCALE GENOMIC DNA]</scope>
    <source>
        <strain evidence="7 8">DSM 25264</strain>
    </source>
</reference>
<dbReference type="InterPro" id="IPR015813">
    <property type="entry name" value="Pyrv/PenolPyrv_kinase-like_dom"/>
</dbReference>
<evidence type="ECO:0000313" key="8">
    <source>
        <dbReference type="Proteomes" id="UP000580517"/>
    </source>
</evidence>
<comment type="cofactor">
    <cofactor evidence="1">
        <name>Mg(2+)</name>
        <dbReference type="ChEBI" id="CHEBI:18420"/>
    </cofactor>
</comment>
<accession>A0A853FBN1</accession>
<evidence type="ECO:0000259" key="6">
    <source>
        <dbReference type="Pfam" id="PF03328"/>
    </source>
</evidence>
<feature type="domain" description="HpcH/HpaI aldolase/citrate lyase" evidence="6">
    <location>
        <begin position="9"/>
        <end position="229"/>
    </location>
</feature>
<dbReference type="GO" id="GO:0016829">
    <property type="term" value="F:lyase activity"/>
    <property type="evidence" value="ECO:0007669"/>
    <property type="project" value="UniProtKB-KW"/>
</dbReference>
<evidence type="ECO:0000256" key="2">
    <source>
        <dbReference type="ARBA" id="ARBA00022723"/>
    </source>
</evidence>
<keyword evidence="7" id="KW-0456">Lyase</keyword>
<name>A0A853FBN1_9BURK</name>
<organism evidence="7 8">
    <name type="scientific">Allopusillimonas soli</name>
    <dbReference type="NCBI Taxonomy" id="659016"/>
    <lineage>
        <taxon>Bacteria</taxon>
        <taxon>Pseudomonadati</taxon>
        <taxon>Pseudomonadota</taxon>
        <taxon>Betaproteobacteria</taxon>
        <taxon>Burkholderiales</taxon>
        <taxon>Alcaligenaceae</taxon>
        <taxon>Allopusillimonas</taxon>
    </lineage>
</organism>
<dbReference type="Pfam" id="PF03328">
    <property type="entry name" value="HpcH_HpaI"/>
    <property type="match status" value="1"/>
</dbReference>
<evidence type="ECO:0000256" key="1">
    <source>
        <dbReference type="ARBA" id="ARBA00001946"/>
    </source>
</evidence>
<dbReference type="InterPro" id="IPR040442">
    <property type="entry name" value="Pyrv_kinase-like_dom_sf"/>
</dbReference>
<dbReference type="PANTHER" id="PTHR32308">
    <property type="entry name" value="LYASE BETA SUBUNIT, PUTATIVE (AFU_ORTHOLOGUE AFUA_4G13030)-RELATED"/>
    <property type="match status" value="1"/>
</dbReference>
<feature type="binding site" evidence="4">
    <location>
        <position position="134"/>
    </location>
    <ligand>
        <name>substrate</name>
    </ligand>
</feature>
<keyword evidence="8" id="KW-1185">Reference proteome</keyword>
<dbReference type="GO" id="GO:0006107">
    <property type="term" value="P:oxaloacetate metabolic process"/>
    <property type="evidence" value="ECO:0007669"/>
    <property type="project" value="TreeGrafter"/>
</dbReference>
<keyword evidence="3 5" id="KW-0460">Magnesium</keyword>
<dbReference type="SUPFAM" id="SSF51621">
    <property type="entry name" value="Phosphoenolpyruvate/pyruvate domain"/>
    <property type="match status" value="1"/>
</dbReference>
<dbReference type="PANTHER" id="PTHR32308:SF0">
    <property type="entry name" value="HPCH_HPAI ALDOLASE_CITRATE LYASE DOMAIN-CONTAINING PROTEIN"/>
    <property type="match status" value="1"/>
</dbReference>
<evidence type="ECO:0000256" key="5">
    <source>
        <dbReference type="PIRSR" id="PIRSR015582-2"/>
    </source>
</evidence>
<dbReference type="Gene3D" id="3.20.20.60">
    <property type="entry name" value="Phosphoenolpyruvate-binding domains"/>
    <property type="match status" value="1"/>
</dbReference>
<gene>
    <name evidence="7" type="ORF">H0A68_14910</name>
</gene>
<dbReference type="AlphaFoldDB" id="A0A853FBN1"/>
<feature type="binding site" evidence="4">
    <location>
        <position position="72"/>
    </location>
    <ligand>
        <name>substrate</name>
    </ligand>
</feature>